<evidence type="ECO:0008006" key="4">
    <source>
        <dbReference type="Google" id="ProtNLM"/>
    </source>
</evidence>
<proteinExistence type="predicted"/>
<sequence>MVKSERRNAGVSIDKVLGRSEDNQRRRFAEKRQKQNRIEKNARFKRLRVHKKLLAELGDGTAGDTHGSEAKEADGGGHLAKSALEAAEGKKLKRREKKKSPFAKEVAEFQRIREEKDAERKKQVAEAEESRKRLKQAHKRRTESAKAYRKVTGKGQPKLRYKVENILDKLQKEKKRNDGGG</sequence>
<comment type="caution">
    <text evidence="2">The sequence shown here is derived from an EMBL/GenBank/DDBJ whole genome shotgun (WGS) entry which is preliminary data.</text>
</comment>
<feature type="compositionally biased region" description="Basic and acidic residues" evidence="1">
    <location>
        <begin position="66"/>
        <end position="75"/>
    </location>
</feature>
<dbReference type="InterPro" id="IPR013730">
    <property type="entry name" value="Fyv7/TAP26"/>
</dbReference>
<feature type="region of interest" description="Disordered" evidence="1">
    <location>
        <begin position="115"/>
        <end position="159"/>
    </location>
</feature>
<name>A0AAV8UUW4_9RHOD</name>
<dbReference type="AlphaFoldDB" id="A0AAV8UUW4"/>
<feature type="region of interest" description="Disordered" evidence="1">
    <location>
        <begin position="1"/>
        <end position="43"/>
    </location>
</feature>
<reference evidence="2 3" key="1">
    <citation type="journal article" date="2023" name="Nat. Commun.">
        <title>Origin of minicircular mitochondrial genomes in red algae.</title>
        <authorList>
            <person name="Lee Y."/>
            <person name="Cho C.H."/>
            <person name="Lee Y.M."/>
            <person name="Park S.I."/>
            <person name="Yang J.H."/>
            <person name="West J.A."/>
            <person name="Bhattacharya D."/>
            <person name="Yoon H.S."/>
        </authorList>
    </citation>
    <scope>NUCLEOTIDE SEQUENCE [LARGE SCALE GENOMIC DNA]</scope>
    <source>
        <strain evidence="2 3">CCMP1338</strain>
        <tissue evidence="2">Whole cell</tissue>
    </source>
</reference>
<protein>
    <recommendedName>
        <fullName evidence="4">rRNA-processing protein FYV7</fullName>
    </recommendedName>
</protein>
<evidence type="ECO:0000313" key="2">
    <source>
        <dbReference type="EMBL" id="KAJ8906304.1"/>
    </source>
</evidence>
<dbReference type="Pfam" id="PF08524">
    <property type="entry name" value="rRNA_processing"/>
    <property type="match status" value="1"/>
</dbReference>
<feature type="compositionally biased region" description="Basic residues" evidence="1">
    <location>
        <begin position="91"/>
        <end position="101"/>
    </location>
</feature>
<gene>
    <name evidence="2" type="ORF">NDN08_002797</name>
</gene>
<dbReference type="EMBL" id="JAMWBK010000003">
    <property type="protein sequence ID" value="KAJ8906304.1"/>
    <property type="molecule type" value="Genomic_DNA"/>
</dbReference>
<dbReference type="Proteomes" id="UP001157974">
    <property type="component" value="Unassembled WGS sequence"/>
</dbReference>
<evidence type="ECO:0000313" key="3">
    <source>
        <dbReference type="Proteomes" id="UP001157974"/>
    </source>
</evidence>
<organism evidence="2 3">
    <name type="scientific">Rhodosorus marinus</name>
    <dbReference type="NCBI Taxonomy" id="101924"/>
    <lineage>
        <taxon>Eukaryota</taxon>
        <taxon>Rhodophyta</taxon>
        <taxon>Stylonematophyceae</taxon>
        <taxon>Stylonematales</taxon>
        <taxon>Stylonemataceae</taxon>
        <taxon>Rhodosorus</taxon>
    </lineage>
</organism>
<accession>A0AAV8UUW4</accession>
<feature type="compositionally biased region" description="Basic and acidic residues" evidence="1">
    <location>
        <begin position="115"/>
        <end position="131"/>
    </location>
</feature>
<feature type="compositionally biased region" description="Basic residues" evidence="1">
    <location>
        <begin position="132"/>
        <end position="159"/>
    </location>
</feature>
<evidence type="ECO:0000256" key="1">
    <source>
        <dbReference type="SAM" id="MobiDB-lite"/>
    </source>
</evidence>
<feature type="region of interest" description="Disordered" evidence="1">
    <location>
        <begin position="56"/>
        <end position="103"/>
    </location>
</feature>
<keyword evidence="3" id="KW-1185">Reference proteome</keyword>
<feature type="compositionally biased region" description="Basic and acidic residues" evidence="1">
    <location>
        <begin position="16"/>
        <end position="42"/>
    </location>
</feature>